<keyword evidence="2" id="KW-1185">Reference proteome</keyword>
<gene>
    <name evidence="1" type="ORF">GOP47_0003700</name>
</gene>
<dbReference type="AlphaFoldDB" id="A0A9D4V7S9"/>
<evidence type="ECO:0000313" key="2">
    <source>
        <dbReference type="Proteomes" id="UP000886520"/>
    </source>
</evidence>
<dbReference type="OrthoDB" id="1924417at2759"/>
<reference evidence="1" key="1">
    <citation type="submission" date="2021-01" db="EMBL/GenBank/DDBJ databases">
        <title>Adiantum capillus-veneris genome.</title>
        <authorList>
            <person name="Fang Y."/>
            <person name="Liao Q."/>
        </authorList>
    </citation>
    <scope>NUCLEOTIDE SEQUENCE</scope>
    <source>
        <strain evidence="1">H3</strain>
        <tissue evidence="1">Leaf</tissue>
    </source>
</reference>
<protein>
    <submittedName>
        <fullName evidence="1">Uncharacterized protein</fullName>
    </submittedName>
</protein>
<dbReference type="Proteomes" id="UP000886520">
    <property type="component" value="Chromosome 4"/>
</dbReference>
<dbReference type="EMBL" id="JABFUD020000004">
    <property type="protein sequence ID" value="KAI5080517.1"/>
    <property type="molecule type" value="Genomic_DNA"/>
</dbReference>
<comment type="caution">
    <text evidence="1">The sequence shown here is derived from an EMBL/GenBank/DDBJ whole genome shotgun (WGS) entry which is preliminary data.</text>
</comment>
<evidence type="ECO:0000313" key="1">
    <source>
        <dbReference type="EMBL" id="KAI5080517.1"/>
    </source>
</evidence>
<dbReference type="InterPro" id="IPR014710">
    <property type="entry name" value="RmlC-like_jellyroll"/>
</dbReference>
<dbReference type="Gene3D" id="2.60.120.10">
    <property type="entry name" value="Jelly Rolls"/>
    <property type="match status" value="1"/>
</dbReference>
<accession>A0A9D4V7S9</accession>
<name>A0A9D4V7S9_ADICA</name>
<proteinExistence type="predicted"/>
<sequence>MRSTLVSQARTHNSGTTVEKLSVCLLAGSVLPASQLRWPVKCSGRMKTVCCSAFPSEAAVFTASRLNASTLRIIGPGSNFTTGGLGCLLTVDEFFEHQFHQHEEPPHQAESLTYFLDVENGKHGIQVLFHSRKKIVADPDAKSDLLQPSLPSTYIKDAGSVETLFLDSDRDKGGAKVRVVAGQYESVPTSVPENFVFLDVMMRPGSMTEIPVQASHGLVIYILEGVGIINRDPSYRPFYENEGHGICELRNAHDFEVNIT</sequence>
<organism evidence="1 2">
    <name type="scientific">Adiantum capillus-veneris</name>
    <name type="common">Maidenhair fern</name>
    <dbReference type="NCBI Taxonomy" id="13818"/>
    <lineage>
        <taxon>Eukaryota</taxon>
        <taxon>Viridiplantae</taxon>
        <taxon>Streptophyta</taxon>
        <taxon>Embryophyta</taxon>
        <taxon>Tracheophyta</taxon>
        <taxon>Polypodiopsida</taxon>
        <taxon>Polypodiidae</taxon>
        <taxon>Polypodiales</taxon>
        <taxon>Pteridineae</taxon>
        <taxon>Pteridaceae</taxon>
        <taxon>Vittarioideae</taxon>
        <taxon>Adiantum</taxon>
    </lineage>
</organism>